<protein>
    <submittedName>
        <fullName evidence="2">DUF4440 domain-containing protein</fullName>
    </submittedName>
</protein>
<comment type="caution">
    <text evidence="2">The sequence shown here is derived from an EMBL/GenBank/DDBJ whole genome shotgun (WGS) entry which is preliminary data.</text>
</comment>
<reference evidence="3" key="1">
    <citation type="submission" date="2017-11" db="EMBL/GenBank/DDBJ databases">
        <authorList>
            <person name="Kuznetsova I."/>
            <person name="Sazanova A."/>
            <person name="Chirak E."/>
            <person name="Safronova V."/>
            <person name="Willems A."/>
        </authorList>
    </citation>
    <scope>NUCLEOTIDE SEQUENCE [LARGE SCALE GENOMIC DNA]</scope>
    <source>
        <strain evidence="3">CCBAU 03422</strain>
    </source>
</reference>
<keyword evidence="3" id="KW-1185">Reference proteome</keyword>
<dbReference type="AlphaFoldDB" id="A0A2P7BG64"/>
<dbReference type="Pfam" id="PF14534">
    <property type="entry name" value="DUF4440"/>
    <property type="match status" value="1"/>
</dbReference>
<dbReference type="SUPFAM" id="SSF54427">
    <property type="entry name" value="NTF2-like"/>
    <property type="match status" value="1"/>
</dbReference>
<feature type="domain" description="DUF4440" evidence="1">
    <location>
        <begin position="15"/>
        <end position="122"/>
    </location>
</feature>
<dbReference type="InterPro" id="IPR027843">
    <property type="entry name" value="DUF4440"/>
</dbReference>
<accession>A0A2P7BG64</accession>
<evidence type="ECO:0000313" key="3">
    <source>
        <dbReference type="Proteomes" id="UP000241764"/>
    </source>
</evidence>
<evidence type="ECO:0000259" key="1">
    <source>
        <dbReference type="Pfam" id="PF14534"/>
    </source>
</evidence>
<dbReference type="OrthoDB" id="9812295at2"/>
<proteinExistence type="predicted"/>
<evidence type="ECO:0000313" key="2">
    <source>
        <dbReference type="EMBL" id="PSH65486.1"/>
    </source>
</evidence>
<dbReference type="Gene3D" id="3.10.450.50">
    <property type="match status" value="1"/>
</dbReference>
<name>A0A2P7BG64_9HYPH</name>
<sequence length="139" mass="15494">MTDDFKTFIEKRKVVAQAYVNGDAGPLAKIAVKNFAATFFGPMGAVVEGAREVLGRYELDALSFDAGSESDLEIVHMCANGEIGYWAGFQNARLRMKGRAGTIPMRLRVTEIFRKEEGEWRLIHRHADPLFETKSHGTS</sequence>
<dbReference type="Proteomes" id="UP000241764">
    <property type="component" value="Unassembled WGS sequence"/>
</dbReference>
<dbReference type="InterPro" id="IPR032710">
    <property type="entry name" value="NTF2-like_dom_sf"/>
</dbReference>
<gene>
    <name evidence="2" type="ORF">CU103_08220</name>
</gene>
<dbReference type="EMBL" id="PGGM01000003">
    <property type="protein sequence ID" value="PSH65486.1"/>
    <property type="molecule type" value="Genomic_DNA"/>
</dbReference>
<organism evidence="2 3">
    <name type="scientific">Phyllobacterium sophorae</name>
    <dbReference type="NCBI Taxonomy" id="1520277"/>
    <lineage>
        <taxon>Bacteria</taxon>
        <taxon>Pseudomonadati</taxon>
        <taxon>Pseudomonadota</taxon>
        <taxon>Alphaproteobacteria</taxon>
        <taxon>Hyphomicrobiales</taxon>
        <taxon>Phyllobacteriaceae</taxon>
        <taxon>Phyllobacterium</taxon>
    </lineage>
</organism>